<feature type="compositionally biased region" description="Basic and acidic residues" evidence="1">
    <location>
        <begin position="161"/>
        <end position="171"/>
    </location>
</feature>
<reference evidence="2" key="1">
    <citation type="journal article" date="2015" name="Nature">
        <title>Complex archaea that bridge the gap between prokaryotes and eukaryotes.</title>
        <authorList>
            <person name="Spang A."/>
            <person name="Saw J.H."/>
            <person name="Jorgensen S.L."/>
            <person name="Zaremba-Niedzwiedzka K."/>
            <person name="Martijn J."/>
            <person name="Lind A.E."/>
            <person name="van Eijk R."/>
            <person name="Schleper C."/>
            <person name="Guy L."/>
            <person name="Ettema T.J."/>
        </authorList>
    </citation>
    <scope>NUCLEOTIDE SEQUENCE</scope>
</reference>
<protein>
    <submittedName>
        <fullName evidence="2">Uncharacterized protein</fullName>
    </submittedName>
</protein>
<evidence type="ECO:0000313" key="2">
    <source>
        <dbReference type="EMBL" id="KKL67811.1"/>
    </source>
</evidence>
<dbReference type="AlphaFoldDB" id="A0A0F9ENK1"/>
<evidence type="ECO:0000256" key="1">
    <source>
        <dbReference type="SAM" id="MobiDB-lite"/>
    </source>
</evidence>
<accession>A0A0F9ENK1</accession>
<gene>
    <name evidence="2" type="ORF">LCGC14_2131230</name>
</gene>
<feature type="region of interest" description="Disordered" evidence="1">
    <location>
        <begin position="148"/>
        <end position="178"/>
    </location>
</feature>
<dbReference type="EMBL" id="LAZR01026740">
    <property type="protein sequence ID" value="KKL67811.1"/>
    <property type="molecule type" value="Genomic_DNA"/>
</dbReference>
<organism evidence="2">
    <name type="scientific">marine sediment metagenome</name>
    <dbReference type="NCBI Taxonomy" id="412755"/>
    <lineage>
        <taxon>unclassified sequences</taxon>
        <taxon>metagenomes</taxon>
        <taxon>ecological metagenomes</taxon>
    </lineage>
</organism>
<sequence>MAAERDMKTRKDGAAGRRRSRSHGWLSLVAIVVVVGMLASATATVSSAVGEMVRHLRRTQQLYEWSDELMRRTIAKDLEARIQAAVGSGLSVADFQKLIGPVHLLAGRSRPIGGEDADYTHVHFNWLCCKRYYLAFRDERLVAYRREGISAGSGPPVGPEHALRKPSRDKPSPGTDSP</sequence>
<name>A0A0F9ENK1_9ZZZZ</name>
<proteinExistence type="predicted"/>
<comment type="caution">
    <text evidence="2">The sequence shown here is derived from an EMBL/GenBank/DDBJ whole genome shotgun (WGS) entry which is preliminary data.</text>
</comment>